<comment type="caution">
    <text evidence="2">The sequence shown here is derived from an EMBL/GenBank/DDBJ whole genome shotgun (WGS) entry which is preliminary data.</text>
</comment>
<dbReference type="Gene3D" id="2.40.320.10">
    <property type="entry name" value="Hypothetical Protein Pfu-838710-001"/>
    <property type="match status" value="1"/>
</dbReference>
<name>A0A7X2ZSU4_9FLAO</name>
<dbReference type="CDD" id="cd07891">
    <property type="entry name" value="CYTH-like_CthTTM-like_1"/>
    <property type="match status" value="1"/>
</dbReference>
<dbReference type="PANTHER" id="PTHR40114">
    <property type="entry name" value="SLR0698 PROTEIN"/>
    <property type="match status" value="1"/>
</dbReference>
<dbReference type="InterPro" id="IPR023577">
    <property type="entry name" value="CYTH_domain"/>
</dbReference>
<dbReference type="RefSeq" id="WP_038236331.1">
    <property type="nucleotide sequence ID" value="NZ_RCNR01000011.1"/>
</dbReference>
<gene>
    <name evidence="2" type="ORF">D9O36_07960</name>
</gene>
<dbReference type="AlphaFoldDB" id="A0A7X2ZSU4"/>
<reference evidence="2 3" key="1">
    <citation type="journal article" date="2019" name="Mar. Drugs">
        <title>Comparative Genomics and CAZyme Genome Repertoires of Marine Zobellia amurskyensis KMM 3526(T) and Zobellia laminariae KMM 3676(T).</title>
        <authorList>
            <person name="Chernysheva N."/>
            <person name="Bystritskaya E."/>
            <person name="Stenkova A."/>
            <person name="Golovkin I."/>
            <person name="Nedashkovskaya O."/>
            <person name="Isaeva M."/>
        </authorList>
    </citation>
    <scope>NUCLEOTIDE SEQUENCE [LARGE SCALE GENOMIC DNA]</scope>
    <source>
        <strain evidence="2 3">KMM 3526</strain>
    </source>
</reference>
<sequence length="159" mass="18085">MIEIERKFLVTSTAYQKQATSKERIVQGFLNTDPERTVRVRVKGDKGFLTVKGKGNDTGVSRFEWEKEIDVVEAEALLKLAEPGSIDKIRYEVKIGAHVFEVDEFYGDNEGLTVAEVELSSENENFESPEWLGLEVSGITKYYNSQLSKHPFKYWGGKN</sequence>
<dbReference type="Proteomes" id="UP000540519">
    <property type="component" value="Unassembled WGS sequence"/>
</dbReference>
<organism evidence="2 3">
    <name type="scientific">Zobellia amurskyensis</name>
    <dbReference type="NCBI Taxonomy" id="248905"/>
    <lineage>
        <taxon>Bacteria</taxon>
        <taxon>Pseudomonadati</taxon>
        <taxon>Bacteroidota</taxon>
        <taxon>Flavobacteriia</taxon>
        <taxon>Flavobacteriales</taxon>
        <taxon>Flavobacteriaceae</taxon>
        <taxon>Zobellia</taxon>
    </lineage>
</organism>
<dbReference type="PROSITE" id="PS51707">
    <property type="entry name" value="CYTH"/>
    <property type="match status" value="1"/>
</dbReference>
<evidence type="ECO:0000313" key="2">
    <source>
        <dbReference type="EMBL" id="MUH35770.1"/>
    </source>
</evidence>
<feature type="domain" description="CYTH" evidence="1">
    <location>
        <begin position="1"/>
        <end position="149"/>
    </location>
</feature>
<keyword evidence="3" id="KW-1185">Reference proteome</keyword>
<dbReference type="EMBL" id="RCNR01000011">
    <property type="protein sequence ID" value="MUH35770.1"/>
    <property type="molecule type" value="Genomic_DNA"/>
</dbReference>
<proteinExistence type="predicted"/>
<dbReference type="InterPro" id="IPR033469">
    <property type="entry name" value="CYTH-like_dom_sf"/>
</dbReference>
<evidence type="ECO:0000313" key="3">
    <source>
        <dbReference type="Proteomes" id="UP000540519"/>
    </source>
</evidence>
<accession>A0A7X2ZSU4</accession>
<dbReference type="PANTHER" id="PTHR40114:SF1">
    <property type="entry name" value="SLR0698 PROTEIN"/>
    <property type="match status" value="1"/>
</dbReference>
<dbReference type="SMART" id="SM01118">
    <property type="entry name" value="CYTH"/>
    <property type="match status" value="1"/>
</dbReference>
<dbReference type="SUPFAM" id="SSF55154">
    <property type="entry name" value="CYTH-like phosphatases"/>
    <property type="match status" value="1"/>
</dbReference>
<dbReference type="PIRSF" id="PIRSF016487">
    <property type="entry name" value="CYTH_UCP016487"/>
    <property type="match status" value="1"/>
</dbReference>
<dbReference type="Pfam" id="PF01928">
    <property type="entry name" value="CYTH"/>
    <property type="match status" value="1"/>
</dbReference>
<protein>
    <submittedName>
        <fullName evidence="2">CYTH domain-containing protein</fullName>
    </submittedName>
</protein>
<evidence type="ECO:0000259" key="1">
    <source>
        <dbReference type="PROSITE" id="PS51707"/>
    </source>
</evidence>
<dbReference type="InterPro" id="IPR012042">
    <property type="entry name" value="NeuTTM/CthTTM-like"/>
</dbReference>